<accession>A0AAU7AW63</accession>
<dbReference type="GO" id="GO:0005975">
    <property type="term" value="P:carbohydrate metabolic process"/>
    <property type="evidence" value="ECO:0007669"/>
    <property type="project" value="InterPro"/>
</dbReference>
<sequence>MGLLFRVRCAAALAVSSAAALLAPAAGQAAAPRVAEGRPVVVHRTVPGPGRYAVTVTARSAGATRLQRTLTVQVADRRWKLTVHSRRAHVTRIVTVSSRRLRIRLQVTGGSVSLLRVAAKKRPQPSAPVSPPAPAPASSPVEAPAPTQAPAAPQIQLPSITLNVSTTPPAIVEPAFSRLVWADEFDGKRGSAPDPARWTHDVGGHGWGNAELQSYTASTSNASLDGSGNLQITARRERVVGADGFTRDWSSSRLTTKGRAAFAQGRLEIRAKMATGQGFVSQLWMMGDNVWDVGWPLCGEIDLTEILGSDTNTTYGTLHGPMADGTTPYATGHGKQLGVPADQAFHVFGVSWNADKVTWSVDGVPYAQETRASLPAGAQWAYAHPLYLLLDLAVGGTFAGTPTQATPSSANLVIDWVRVYG</sequence>
<evidence type="ECO:0000313" key="5">
    <source>
        <dbReference type="EMBL" id="XAY05575.1"/>
    </source>
</evidence>
<organism evidence="5">
    <name type="scientific">Paraconexibacter sp. AEG42_29</name>
    <dbReference type="NCBI Taxonomy" id="2997339"/>
    <lineage>
        <taxon>Bacteria</taxon>
        <taxon>Bacillati</taxon>
        <taxon>Actinomycetota</taxon>
        <taxon>Thermoleophilia</taxon>
        <taxon>Solirubrobacterales</taxon>
        <taxon>Paraconexibacteraceae</taxon>
        <taxon>Paraconexibacter</taxon>
    </lineage>
</organism>
<dbReference type="InterPro" id="IPR013320">
    <property type="entry name" value="ConA-like_dom_sf"/>
</dbReference>
<dbReference type="CDD" id="cd08023">
    <property type="entry name" value="GH16_laminarinase_like"/>
    <property type="match status" value="1"/>
</dbReference>
<dbReference type="Gene3D" id="2.60.120.200">
    <property type="match status" value="1"/>
</dbReference>
<protein>
    <recommendedName>
        <fullName evidence="4">GH16 domain-containing protein</fullName>
    </recommendedName>
</protein>
<dbReference type="EMBL" id="CP114014">
    <property type="protein sequence ID" value="XAY05575.1"/>
    <property type="molecule type" value="Genomic_DNA"/>
</dbReference>
<keyword evidence="3" id="KW-0732">Signal</keyword>
<proteinExistence type="inferred from homology"/>
<feature type="region of interest" description="Disordered" evidence="2">
    <location>
        <begin position="118"/>
        <end position="151"/>
    </location>
</feature>
<dbReference type="GO" id="GO:0004553">
    <property type="term" value="F:hydrolase activity, hydrolyzing O-glycosyl compounds"/>
    <property type="evidence" value="ECO:0007669"/>
    <property type="project" value="InterPro"/>
</dbReference>
<evidence type="ECO:0000259" key="4">
    <source>
        <dbReference type="PROSITE" id="PS51762"/>
    </source>
</evidence>
<dbReference type="AlphaFoldDB" id="A0AAU7AW63"/>
<reference evidence="5" key="1">
    <citation type="submission" date="2022-12" db="EMBL/GenBank/DDBJ databases">
        <title>Paraconexibacter alkalitolerans sp. nov. and Baekduia alba sp. nov., isolated from soil and emended description of the genera Paraconexibacter (Chun et al., 2020) and Baekduia (An et al., 2020).</title>
        <authorList>
            <person name="Vieira S."/>
            <person name="Huber K.J."/>
            <person name="Geppert A."/>
            <person name="Wolf J."/>
            <person name="Neumann-Schaal M."/>
            <person name="Muesken M."/>
            <person name="Overmann J."/>
        </authorList>
    </citation>
    <scope>NUCLEOTIDE SEQUENCE</scope>
    <source>
        <strain evidence="5">AEG42_29</strain>
    </source>
</reference>
<evidence type="ECO:0000256" key="2">
    <source>
        <dbReference type="SAM" id="MobiDB-lite"/>
    </source>
</evidence>
<dbReference type="PROSITE" id="PS51762">
    <property type="entry name" value="GH16_2"/>
    <property type="match status" value="1"/>
</dbReference>
<dbReference type="KEGG" id="parq:DSM112329_02432"/>
<dbReference type="InterPro" id="IPR050546">
    <property type="entry name" value="Glycosyl_Hydrlase_16"/>
</dbReference>
<comment type="similarity">
    <text evidence="1">Belongs to the glycosyl hydrolase 16 family.</text>
</comment>
<evidence type="ECO:0000256" key="3">
    <source>
        <dbReference type="SAM" id="SignalP"/>
    </source>
</evidence>
<evidence type="ECO:0000256" key="1">
    <source>
        <dbReference type="ARBA" id="ARBA00006865"/>
    </source>
</evidence>
<feature type="compositionally biased region" description="Low complexity" evidence="2">
    <location>
        <begin position="138"/>
        <end position="151"/>
    </location>
</feature>
<feature type="signal peptide" evidence="3">
    <location>
        <begin position="1"/>
        <end position="25"/>
    </location>
</feature>
<dbReference type="SUPFAM" id="SSF49899">
    <property type="entry name" value="Concanavalin A-like lectins/glucanases"/>
    <property type="match status" value="1"/>
</dbReference>
<dbReference type="PANTHER" id="PTHR10963">
    <property type="entry name" value="GLYCOSYL HYDROLASE-RELATED"/>
    <property type="match status" value="1"/>
</dbReference>
<feature type="domain" description="GH16" evidence="4">
    <location>
        <begin position="160"/>
        <end position="421"/>
    </location>
</feature>
<gene>
    <name evidence="5" type="ORF">DSM112329_02432</name>
</gene>
<feature type="compositionally biased region" description="Pro residues" evidence="2">
    <location>
        <begin position="125"/>
        <end position="137"/>
    </location>
</feature>
<dbReference type="PANTHER" id="PTHR10963:SF55">
    <property type="entry name" value="GLYCOSIDE HYDROLASE FAMILY 16 PROTEIN"/>
    <property type="match status" value="1"/>
</dbReference>
<name>A0AAU7AW63_9ACTN</name>
<dbReference type="Pfam" id="PF00722">
    <property type="entry name" value="Glyco_hydro_16"/>
    <property type="match status" value="1"/>
</dbReference>
<feature type="chain" id="PRO_5043806254" description="GH16 domain-containing protein" evidence="3">
    <location>
        <begin position="26"/>
        <end position="421"/>
    </location>
</feature>
<dbReference type="InterPro" id="IPR000757">
    <property type="entry name" value="Beta-glucanase-like"/>
</dbReference>